<feature type="chain" id="PRO_5032751914" evidence="1">
    <location>
        <begin position="18"/>
        <end position="208"/>
    </location>
</feature>
<reference evidence="2" key="1">
    <citation type="submission" date="2018-11" db="EMBL/GenBank/DDBJ databases">
        <authorList>
            <person name="Alioto T."/>
            <person name="Alioto T."/>
        </authorList>
    </citation>
    <scope>NUCLEOTIDE SEQUENCE</scope>
</reference>
<keyword evidence="3" id="KW-1185">Reference proteome</keyword>
<organism evidence="2 3">
    <name type="scientific">Mytilus galloprovincialis</name>
    <name type="common">Mediterranean mussel</name>
    <dbReference type="NCBI Taxonomy" id="29158"/>
    <lineage>
        <taxon>Eukaryota</taxon>
        <taxon>Metazoa</taxon>
        <taxon>Spiralia</taxon>
        <taxon>Lophotrochozoa</taxon>
        <taxon>Mollusca</taxon>
        <taxon>Bivalvia</taxon>
        <taxon>Autobranchia</taxon>
        <taxon>Pteriomorphia</taxon>
        <taxon>Mytilida</taxon>
        <taxon>Mytiloidea</taxon>
        <taxon>Mytilidae</taxon>
        <taxon>Mytilinae</taxon>
        <taxon>Mytilus</taxon>
    </lineage>
</organism>
<evidence type="ECO:0000313" key="3">
    <source>
        <dbReference type="Proteomes" id="UP000596742"/>
    </source>
</evidence>
<dbReference type="Proteomes" id="UP000596742">
    <property type="component" value="Unassembled WGS sequence"/>
</dbReference>
<keyword evidence="1" id="KW-0732">Signal</keyword>
<feature type="signal peptide" evidence="1">
    <location>
        <begin position="1"/>
        <end position="17"/>
    </location>
</feature>
<dbReference type="OrthoDB" id="10015561at2759"/>
<evidence type="ECO:0000256" key="1">
    <source>
        <dbReference type="SAM" id="SignalP"/>
    </source>
</evidence>
<accession>A0A8B6GR69</accession>
<evidence type="ECO:0000313" key="2">
    <source>
        <dbReference type="EMBL" id="VDI67862.1"/>
    </source>
</evidence>
<proteinExistence type="predicted"/>
<gene>
    <name evidence="2" type="ORF">MGAL_10B032276</name>
</gene>
<dbReference type="EMBL" id="UYJE01008847">
    <property type="protein sequence ID" value="VDI67862.1"/>
    <property type="molecule type" value="Genomic_DNA"/>
</dbReference>
<comment type="caution">
    <text evidence="2">The sequence shown here is derived from an EMBL/GenBank/DDBJ whole genome shotgun (WGS) entry which is preliminary data.</text>
</comment>
<name>A0A8B6GR69_MYTGA</name>
<dbReference type="AlphaFoldDB" id="A0A8B6GR69"/>
<protein>
    <submittedName>
        <fullName evidence="2">Uncharacterized protein</fullName>
    </submittedName>
</protein>
<sequence length="208" mass="24411">MDIRWISCVLILHVCTASDYWSPNVPEWPEVYKACVRFESTREFLTTGWYVDSHNEWMRLDSYGVPSESNTTYLLDTDDDYACDKLGEPLYMYLYHYSQGLQFNIFPAPDPPYVQCTAMKIPKIFPPNPLLPGIQFVRQARDNVTTFDHWKAEYFLFTLDYFFHTESGLPYKMYVETELFEFLSVESGPLDESVFMLPQGVKCTWAQT</sequence>